<proteinExistence type="predicted"/>
<reference evidence="4 5" key="1">
    <citation type="submission" date="2024-04" db="EMBL/GenBank/DDBJ databases">
        <title>Defined microbial consortia suppress multidrug-resistant proinflammatory Enterobacteriaceae via ecological control.</title>
        <authorList>
            <person name="Furuichi M."/>
            <person name="Kawaguchi T."/>
            <person name="Pust M."/>
            <person name="Yasuma K."/>
            <person name="Plichta D."/>
            <person name="Hasegawa N."/>
            <person name="Ohya T."/>
            <person name="Bhattarai S."/>
            <person name="Sasajima S."/>
            <person name="Aoto Y."/>
            <person name="Tuganbaev T."/>
            <person name="Yaginuma M."/>
            <person name="Ueda M."/>
            <person name="Okahashi N."/>
            <person name="Amafuji K."/>
            <person name="Kiridooshi Y."/>
            <person name="Sugita K."/>
            <person name="Strazar M."/>
            <person name="Skelly A."/>
            <person name="Suda W."/>
            <person name="Hattori M."/>
            <person name="Nakamoto N."/>
            <person name="Caballero S."/>
            <person name="Norman J."/>
            <person name="Olle B."/>
            <person name="Tanoue T."/>
            <person name="Arita M."/>
            <person name="Bucci V."/>
            <person name="Atarashi K."/>
            <person name="Xavier R."/>
            <person name="Honda K."/>
        </authorList>
    </citation>
    <scope>NUCLEOTIDE SEQUENCE [LARGE SCALE GENOMIC DNA]</scope>
    <source>
        <strain evidence="5">k34-0107-D12</strain>
    </source>
</reference>
<evidence type="ECO:0000313" key="5">
    <source>
        <dbReference type="Proteomes" id="UP001600941"/>
    </source>
</evidence>
<dbReference type="PANTHER" id="PTHR43465:SF2">
    <property type="entry name" value="DUF1680 DOMAIN PROTEIN (AFU_ORTHOLOGUE AFUA_1G08910)"/>
    <property type="match status" value="1"/>
</dbReference>
<organism evidence="4 5">
    <name type="scientific">Blautia parvula</name>
    <dbReference type="NCBI Taxonomy" id="2877527"/>
    <lineage>
        <taxon>Bacteria</taxon>
        <taxon>Bacillati</taxon>
        <taxon>Bacillota</taxon>
        <taxon>Clostridia</taxon>
        <taxon>Lachnospirales</taxon>
        <taxon>Lachnospiraceae</taxon>
        <taxon>Blautia</taxon>
    </lineage>
</organism>
<dbReference type="InterPro" id="IPR012878">
    <property type="entry name" value="Beta-AFase-like_GH127_cat"/>
</dbReference>
<keyword evidence="5" id="KW-1185">Reference proteome</keyword>
<dbReference type="EMBL" id="BAABZQ010000001">
    <property type="protein sequence ID" value="GAA6498327.1"/>
    <property type="molecule type" value="Genomic_DNA"/>
</dbReference>
<dbReference type="InterPro" id="IPR049174">
    <property type="entry name" value="Beta-AFase-like"/>
</dbReference>
<dbReference type="Proteomes" id="UP001600941">
    <property type="component" value="Unassembled WGS sequence"/>
</dbReference>
<evidence type="ECO:0000259" key="3">
    <source>
        <dbReference type="Pfam" id="PF20737"/>
    </source>
</evidence>
<feature type="domain" description="Non-reducing end beta-L-arabinofuranosidase-like GH127 C-terminal" evidence="3">
    <location>
        <begin position="541"/>
        <end position="652"/>
    </location>
</feature>
<name>A0ABQ0BP61_9FIRM</name>
<dbReference type="PANTHER" id="PTHR43465">
    <property type="entry name" value="DUF1680 DOMAIN PROTEIN (AFU_ORTHOLOGUE AFUA_1G08910)"/>
    <property type="match status" value="1"/>
</dbReference>
<sequence length="654" mass="75336">MGQYRLLKKEECGIDSSFWNHYIEVVKKEVIPYQWNILNDNITDSEPSHAIDNFRIAAGEMKGNFYGQVFQDSDVYKWLEAAGNILLIKRDEELERKADAIIDIIEKAQEDDGYLDTYFTIEEPDKKWTDLLECHELYCAGHFIESAVSYYRATKKYKILDIASRLADHLCTVFGPEEGKNHGYPGHQEIELALVRLYECTGKEEYLNLARFFLDTRGTDDFFEEEFDRRGQISFWNKAKQKEPNIRYNQFSYKTYNQFHLPVRQQTEAAGHAVRAVYMYTAMADIASLTGDKELFGACRTLWNDIVNKQMYITGGIGSTHSGEAFTAAYDLPNDTNYSETCASIGLMFFAQRMLKTEVDRTYADVMEQALYNTVLGGMNYEGNRFFYVNPLEVVPENCLGNPERHHIKPVRQKWFACACCPPNIARTIPDLWEYIYTAGENTAYVHLFMGSQADINLDSGRLSIKQTTMYPWTNKIRMEVESDTQEFMTLAVRIPKWCGSYRVMINGSEADIPVRENGYIFIRDDFSSQTVIDMELEMKPKLMASNRNIHYNAQKAAIVRGPLVYCIEEADNGKYLSELSILADSPLEEKVMDQFGGAVMIQGKGVRKVNKTDAGELYTPYAAEEYKTDIRAVPYFLWNNREAGEMQVWIRTQ</sequence>
<dbReference type="GO" id="GO:0016787">
    <property type="term" value="F:hydrolase activity"/>
    <property type="evidence" value="ECO:0007669"/>
    <property type="project" value="UniProtKB-KW"/>
</dbReference>
<dbReference type="InterPro" id="IPR049049">
    <property type="entry name" value="Beta-AFase-like_GH127_C"/>
</dbReference>
<comment type="caution">
    <text evidence="4">The sequence shown here is derived from an EMBL/GenBank/DDBJ whole genome shotgun (WGS) entry which is preliminary data.</text>
</comment>
<feature type="domain" description="Non-reducing end beta-L-arabinofuranosidase-like GH127 middle" evidence="2">
    <location>
        <begin position="445"/>
        <end position="539"/>
    </location>
</feature>
<dbReference type="Pfam" id="PF20736">
    <property type="entry name" value="Glyco_hydro127M"/>
    <property type="match status" value="1"/>
</dbReference>
<gene>
    <name evidence="4" type="ORF">K340107D12_11430</name>
</gene>
<evidence type="ECO:0000259" key="1">
    <source>
        <dbReference type="Pfam" id="PF07944"/>
    </source>
</evidence>
<dbReference type="Gene3D" id="1.50.10.20">
    <property type="match status" value="1"/>
</dbReference>
<feature type="domain" description="Non-reducing end beta-L-arabinofuranosidase-like GH127 catalytic" evidence="1">
    <location>
        <begin position="15"/>
        <end position="431"/>
    </location>
</feature>
<evidence type="ECO:0000313" key="4">
    <source>
        <dbReference type="EMBL" id="GAA6498327.1"/>
    </source>
</evidence>
<protein>
    <submittedName>
        <fullName evidence="4">Glycoside hydrolase family 127 protein</fullName>
    </submittedName>
</protein>
<keyword evidence="4" id="KW-0378">Hydrolase</keyword>
<dbReference type="InterPro" id="IPR049046">
    <property type="entry name" value="Beta-AFase-like_GH127_middle"/>
</dbReference>
<dbReference type="RefSeq" id="WP_227212115.1">
    <property type="nucleotide sequence ID" value="NZ_BAABZQ010000001.1"/>
</dbReference>
<evidence type="ECO:0000259" key="2">
    <source>
        <dbReference type="Pfam" id="PF20736"/>
    </source>
</evidence>
<dbReference type="Pfam" id="PF07944">
    <property type="entry name" value="Beta-AFase-like_GH127_cat"/>
    <property type="match status" value="1"/>
</dbReference>
<dbReference type="SUPFAM" id="SSF48208">
    <property type="entry name" value="Six-hairpin glycosidases"/>
    <property type="match status" value="1"/>
</dbReference>
<dbReference type="InterPro" id="IPR008928">
    <property type="entry name" value="6-hairpin_glycosidase_sf"/>
</dbReference>
<accession>A0ABQ0BP61</accession>
<dbReference type="Pfam" id="PF20737">
    <property type="entry name" value="Glyco_hydro127C"/>
    <property type="match status" value="1"/>
</dbReference>